<name>A0ABV5H4B0_9FLAO</name>
<dbReference type="CDD" id="cd03394">
    <property type="entry name" value="PAP2_like_5"/>
    <property type="match status" value="1"/>
</dbReference>
<dbReference type="EMBL" id="JBHMFA010000032">
    <property type="protein sequence ID" value="MFB9106731.1"/>
    <property type="molecule type" value="Genomic_DNA"/>
</dbReference>
<organism evidence="2 3">
    <name type="scientific">Algibacter miyuki</name>
    <dbReference type="NCBI Taxonomy" id="1306933"/>
    <lineage>
        <taxon>Bacteria</taxon>
        <taxon>Pseudomonadati</taxon>
        <taxon>Bacteroidota</taxon>
        <taxon>Flavobacteriia</taxon>
        <taxon>Flavobacteriales</taxon>
        <taxon>Flavobacteriaceae</taxon>
        <taxon>Algibacter</taxon>
    </lineage>
</organism>
<gene>
    <name evidence="2" type="ORF">ACFFU1_17620</name>
</gene>
<dbReference type="InterPro" id="IPR036938">
    <property type="entry name" value="PAP2/HPO_sf"/>
</dbReference>
<dbReference type="Gene3D" id="1.20.144.10">
    <property type="entry name" value="Phosphatidic acid phosphatase type 2/haloperoxidase"/>
    <property type="match status" value="1"/>
</dbReference>
<feature type="domain" description="Phosphatidic acid phosphatase type 2/haloperoxidase" evidence="1">
    <location>
        <begin position="61"/>
        <end position="164"/>
    </location>
</feature>
<dbReference type="RefSeq" id="WP_290268018.1">
    <property type="nucleotide sequence ID" value="NZ_JAUFQP010000001.1"/>
</dbReference>
<evidence type="ECO:0000313" key="2">
    <source>
        <dbReference type="EMBL" id="MFB9106731.1"/>
    </source>
</evidence>
<dbReference type="InterPro" id="IPR000326">
    <property type="entry name" value="PAP2/HPO"/>
</dbReference>
<reference evidence="2 3" key="1">
    <citation type="submission" date="2024-09" db="EMBL/GenBank/DDBJ databases">
        <authorList>
            <person name="Sun Q."/>
            <person name="Mori K."/>
        </authorList>
    </citation>
    <scope>NUCLEOTIDE SEQUENCE [LARGE SCALE GENOMIC DNA]</scope>
    <source>
        <strain evidence="2 3">CECT 8300</strain>
    </source>
</reference>
<evidence type="ECO:0000313" key="3">
    <source>
        <dbReference type="Proteomes" id="UP001589590"/>
    </source>
</evidence>
<proteinExistence type="predicted"/>
<accession>A0ABV5H4B0</accession>
<sequence>MKKAIYLITVLLPIMAFSQVDDYDSPSEIRRETNLEVFGDYAQHAPAITSLIMIIAKKDKKGFWQFAKSYGTTLGVTYALKYAIDKPRPDGRTDGHAFPSGHTAVAFSGASFLQRRYGWKYGIPAYALSGIVAYSRLEGINERHDGWDILGGAIVGIGSTYLFTTPYQKEHYELSFKRGNREYLLGITYNF</sequence>
<dbReference type="SUPFAM" id="SSF48317">
    <property type="entry name" value="Acid phosphatase/Vanadium-dependent haloperoxidase"/>
    <property type="match status" value="1"/>
</dbReference>
<comment type="caution">
    <text evidence="2">The sequence shown here is derived from an EMBL/GenBank/DDBJ whole genome shotgun (WGS) entry which is preliminary data.</text>
</comment>
<dbReference type="Proteomes" id="UP001589590">
    <property type="component" value="Unassembled WGS sequence"/>
</dbReference>
<dbReference type="SMART" id="SM00014">
    <property type="entry name" value="acidPPc"/>
    <property type="match status" value="1"/>
</dbReference>
<dbReference type="Pfam" id="PF01569">
    <property type="entry name" value="PAP2"/>
    <property type="match status" value="1"/>
</dbReference>
<keyword evidence="3" id="KW-1185">Reference proteome</keyword>
<evidence type="ECO:0000259" key="1">
    <source>
        <dbReference type="SMART" id="SM00014"/>
    </source>
</evidence>
<protein>
    <submittedName>
        <fullName evidence="2">Phosphatase PAP2 family protein</fullName>
    </submittedName>
</protein>